<evidence type="ECO:0000313" key="1">
    <source>
        <dbReference type="EMBL" id="TXB64398.1"/>
    </source>
</evidence>
<sequence>MTCTTISFMNRKGGVGKSTCVRMFASVADERGMPVTLIDTDESVAVAEWHTAGMENDRWSESVTSLKTMDQMELLDHVIALKEAPGEHICLIDTQGSSSEIMGMIFEVSDFIVVPTRLSRSDTSEVGKIMRYVDLYRAQSAKVASPRILINAPKSAGESHRAEMSALFDSYGEAILDEMLAERTALNEMDQRGLLNVMRDKGPAVKRKYYEDVMTLARGIFDEVTEGKFAKENA</sequence>
<dbReference type="AlphaFoldDB" id="A0A5C6RQ10"/>
<comment type="caution">
    <text evidence="1">The sequence shown here is derived from an EMBL/GenBank/DDBJ whole genome shotgun (WGS) entry which is preliminary data.</text>
</comment>
<dbReference type="Gene3D" id="3.40.50.300">
    <property type="entry name" value="P-loop containing nucleotide triphosphate hydrolases"/>
    <property type="match status" value="1"/>
</dbReference>
<dbReference type="OrthoDB" id="7820287at2"/>
<gene>
    <name evidence="1" type="ORF">FQV27_17760</name>
</gene>
<dbReference type="InterPro" id="IPR009744">
    <property type="entry name" value="VirC1"/>
</dbReference>
<organism evidence="1 2">
    <name type="scientific">Paracoccus aurantiacus</name>
    <dbReference type="NCBI Taxonomy" id="2599412"/>
    <lineage>
        <taxon>Bacteria</taxon>
        <taxon>Pseudomonadati</taxon>
        <taxon>Pseudomonadota</taxon>
        <taxon>Alphaproteobacteria</taxon>
        <taxon>Rhodobacterales</taxon>
        <taxon>Paracoccaceae</taxon>
        <taxon>Paracoccus</taxon>
    </lineage>
</organism>
<dbReference type="PANTHER" id="PTHR13696">
    <property type="entry name" value="P-LOOP CONTAINING NUCLEOSIDE TRIPHOSPHATE HYDROLASE"/>
    <property type="match status" value="1"/>
</dbReference>
<dbReference type="InterPro" id="IPR050678">
    <property type="entry name" value="DNA_Partitioning_ATPase"/>
</dbReference>
<evidence type="ECO:0000313" key="2">
    <source>
        <dbReference type="Proteomes" id="UP000321562"/>
    </source>
</evidence>
<dbReference type="SUPFAM" id="SSF52540">
    <property type="entry name" value="P-loop containing nucleoside triphosphate hydrolases"/>
    <property type="match status" value="1"/>
</dbReference>
<dbReference type="Pfam" id="PF07015">
    <property type="entry name" value="VirC1"/>
    <property type="match status" value="1"/>
</dbReference>
<dbReference type="RefSeq" id="WP_147101131.1">
    <property type="nucleotide sequence ID" value="NZ_JBHUFH010000033.1"/>
</dbReference>
<dbReference type="EMBL" id="VOPL01000013">
    <property type="protein sequence ID" value="TXB64398.1"/>
    <property type="molecule type" value="Genomic_DNA"/>
</dbReference>
<keyword evidence="2" id="KW-1185">Reference proteome</keyword>
<dbReference type="CDD" id="cd02042">
    <property type="entry name" value="ParAB_family"/>
    <property type="match status" value="1"/>
</dbReference>
<accession>A0A5C6RQ10</accession>
<proteinExistence type="predicted"/>
<reference evidence="1 2" key="1">
    <citation type="submission" date="2019-08" db="EMBL/GenBank/DDBJ databases">
        <authorList>
            <person name="Ye J."/>
        </authorList>
    </citation>
    <scope>NUCLEOTIDE SEQUENCE [LARGE SCALE GENOMIC DNA]</scope>
    <source>
        <strain evidence="1 2">TK008</strain>
    </source>
</reference>
<name>A0A5C6RQ10_9RHOB</name>
<protein>
    <submittedName>
        <fullName evidence="1">AAA family ATPase</fullName>
    </submittedName>
</protein>
<dbReference type="PIRSF" id="PIRSF009320">
    <property type="entry name" value="Nuc_binding_HP_1000"/>
    <property type="match status" value="1"/>
</dbReference>
<dbReference type="Proteomes" id="UP000321562">
    <property type="component" value="Unassembled WGS sequence"/>
</dbReference>
<dbReference type="InterPro" id="IPR027417">
    <property type="entry name" value="P-loop_NTPase"/>
</dbReference>
<dbReference type="PANTHER" id="PTHR13696:SF96">
    <property type="entry name" value="COBQ_COBB_MIND_PARA NUCLEOTIDE BINDING DOMAIN-CONTAINING PROTEIN"/>
    <property type="match status" value="1"/>
</dbReference>